<dbReference type="Pfam" id="PF09685">
    <property type="entry name" value="MamF_MmsF"/>
    <property type="match status" value="1"/>
</dbReference>
<protein>
    <submittedName>
        <fullName evidence="6">Orotate phosphoribosyltransferase</fullName>
    </submittedName>
</protein>
<dbReference type="EMBL" id="BKCF01000006">
    <property type="protein sequence ID" value="GEQ87179.1"/>
    <property type="molecule type" value="Genomic_DNA"/>
</dbReference>
<organism evidence="6 7">
    <name type="scientific">Patiriisocius marinistellae</name>
    <dbReference type="NCBI Taxonomy" id="2494560"/>
    <lineage>
        <taxon>Bacteria</taxon>
        <taxon>Pseudomonadati</taxon>
        <taxon>Bacteroidota</taxon>
        <taxon>Flavobacteriia</taxon>
        <taxon>Flavobacteriales</taxon>
        <taxon>Flavobacteriaceae</taxon>
        <taxon>Patiriisocius</taxon>
    </lineage>
</organism>
<reference evidence="6 7" key="1">
    <citation type="submission" date="2019-08" db="EMBL/GenBank/DDBJ databases">
        <title>Ulvibacter marinistellae sp. nov., isolated from a starfish, Patiria pectinifera.</title>
        <authorList>
            <person name="Kawano K."/>
            <person name="Ushijima N."/>
            <person name="Kihara M."/>
            <person name="Itoh H."/>
        </authorList>
    </citation>
    <scope>NUCLEOTIDE SEQUENCE [LARGE SCALE GENOMIC DNA]</scope>
    <source>
        <strain evidence="6 7">KK4</strain>
    </source>
</reference>
<dbReference type="GO" id="GO:0016757">
    <property type="term" value="F:glycosyltransferase activity"/>
    <property type="evidence" value="ECO:0007669"/>
    <property type="project" value="UniProtKB-KW"/>
</dbReference>
<evidence type="ECO:0000256" key="5">
    <source>
        <dbReference type="SAM" id="Phobius"/>
    </source>
</evidence>
<dbReference type="InterPro" id="IPR019109">
    <property type="entry name" value="MamF_MmsF"/>
</dbReference>
<keyword evidence="6" id="KW-0808">Transferase</keyword>
<evidence type="ECO:0000256" key="2">
    <source>
        <dbReference type="ARBA" id="ARBA00022692"/>
    </source>
</evidence>
<evidence type="ECO:0000256" key="3">
    <source>
        <dbReference type="ARBA" id="ARBA00022989"/>
    </source>
</evidence>
<keyword evidence="7" id="KW-1185">Reference proteome</keyword>
<keyword evidence="4 5" id="KW-0472">Membrane</keyword>
<name>A0A5J4G2T2_9FLAO</name>
<keyword evidence="3 5" id="KW-1133">Transmembrane helix</keyword>
<comment type="subcellular location">
    <subcellularLocation>
        <location evidence="1">Membrane</location>
        <topology evidence="1">Multi-pass membrane protein</topology>
    </subcellularLocation>
</comment>
<keyword evidence="2 5" id="KW-0812">Transmembrane</keyword>
<evidence type="ECO:0000313" key="6">
    <source>
        <dbReference type="EMBL" id="GEQ87179.1"/>
    </source>
</evidence>
<feature type="transmembrane region" description="Helical" evidence="5">
    <location>
        <begin position="63"/>
        <end position="96"/>
    </location>
</feature>
<evidence type="ECO:0000256" key="4">
    <source>
        <dbReference type="ARBA" id="ARBA00023136"/>
    </source>
</evidence>
<sequence>MEVFNQTHKVEDRNLLVVTHLCQLLTYVTGFGGLIAPLVIWASKKESIVDMDLHGKQIINFQLSLIIYALISIPMILALGLGILMLIGVCILGFIMPIVNAINASNGELPNTFGTIPFLK</sequence>
<dbReference type="OrthoDB" id="9808930at2"/>
<gene>
    <name evidence="6" type="ORF">ULMS_26870</name>
</gene>
<evidence type="ECO:0000313" key="7">
    <source>
        <dbReference type="Proteomes" id="UP000326994"/>
    </source>
</evidence>
<accession>A0A5J4G2T2</accession>
<evidence type="ECO:0000256" key="1">
    <source>
        <dbReference type="ARBA" id="ARBA00004141"/>
    </source>
</evidence>
<proteinExistence type="predicted"/>
<comment type="caution">
    <text evidence="6">The sequence shown here is derived from an EMBL/GenBank/DDBJ whole genome shotgun (WGS) entry which is preliminary data.</text>
</comment>
<keyword evidence="6" id="KW-0328">Glycosyltransferase</keyword>
<dbReference type="Proteomes" id="UP000326994">
    <property type="component" value="Unassembled WGS sequence"/>
</dbReference>
<dbReference type="AlphaFoldDB" id="A0A5J4G2T2"/>
<feature type="transmembrane region" description="Helical" evidence="5">
    <location>
        <begin position="24"/>
        <end position="42"/>
    </location>
</feature>
<dbReference type="RefSeq" id="WP_151895100.1">
    <property type="nucleotide sequence ID" value="NZ_BKCF01000006.1"/>
</dbReference>